<keyword evidence="3" id="KW-1185">Reference proteome</keyword>
<feature type="compositionally biased region" description="Polar residues" evidence="1">
    <location>
        <begin position="110"/>
        <end position="119"/>
    </location>
</feature>
<evidence type="ECO:0000313" key="2">
    <source>
        <dbReference type="EMBL" id="CAI9173860.1"/>
    </source>
</evidence>
<feature type="region of interest" description="Disordered" evidence="1">
    <location>
        <begin position="1"/>
        <end position="119"/>
    </location>
</feature>
<dbReference type="Proteomes" id="UP001176941">
    <property type="component" value="Chromosome 34"/>
</dbReference>
<name>A0ABN8ZJ36_RANTA</name>
<proteinExistence type="predicted"/>
<evidence type="ECO:0000313" key="3">
    <source>
        <dbReference type="Proteomes" id="UP001176941"/>
    </source>
</evidence>
<accession>A0ABN8ZJ36</accession>
<feature type="compositionally biased region" description="Basic and acidic residues" evidence="1">
    <location>
        <begin position="75"/>
        <end position="87"/>
    </location>
</feature>
<sequence length="119" mass="12716">MLAGNTSLLLVPTETTDGAAHPSPTPGKQETCEEGSQDESSTLCEGPASDPKQKRELGNQHAMRGPRGSDANQGDCRHSASGEDWTRQRCRRNARSYGLSPLALPHPWTSWASCPGLSS</sequence>
<organism evidence="2 3">
    <name type="scientific">Rangifer tarandus platyrhynchus</name>
    <name type="common">Svalbard reindeer</name>
    <dbReference type="NCBI Taxonomy" id="3082113"/>
    <lineage>
        <taxon>Eukaryota</taxon>
        <taxon>Metazoa</taxon>
        <taxon>Chordata</taxon>
        <taxon>Craniata</taxon>
        <taxon>Vertebrata</taxon>
        <taxon>Euteleostomi</taxon>
        <taxon>Mammalia</taxon>
        <taxon>Eutheria</taxon>
        <taxon>Laurasiatheria</taxon>
        <taxon>Artiodactyla</taxon>
        <taxon>Ruminantia</taxon>
        <taxon>Pecora</taxon>
        <taxon>Cervidae</taxon>
        <taxon>Odocoileinae</taxon>
        <taxon>Rangifer</taxon>
    </lineage>
</organism>
<gene>
    <name evidence="2" type="ORF">MRATA1EN1_LOCUS22822</name>
</gene>
<evidence type="ECO:0000256" key="1">
    <source>
        <dbReference type="SAM" id="MobiDB-lite"/>
    </source>
</evidence>
<protein>
    <submittedName>
        <fullName evidence="2">Uncharacterized protein</fullName>
    </submittedName>
</protein>
<reference evidence="2" key="1">
    <citation type="submission" date="2023-04" db="EMBL/GenBank/DDBJ databases">
        <authorList>
            <consortium name="ELIXIR-Norway"/>
        </authorList>
    </citation>
    <scope>NUCLEOTIDE SEQUENCE [LARGE SCALE GENOMIC DNA]</scope>
</reference>
<feature type="compositionally biased region" description="Polar residues" evidence="1">
    <location>
        <begin position="1"/>
        <end position="16"/>
    </location>
</feature>
<dbReference type="EMBL" id="OX460345">
    <property type="protein sequence ID" value="CAI9173860.1"/>
    <property type="molecule type" value="Genomic_DNA"/>
</dbReference>